<name>A0A0K6IGT6_9GAMM</name>
<dbReference type="InterPro" id="IPR013587">
    <property type="entry name" value="Nitrate/nitrite_sensing"/>
</dbReference>
<dbReference type="AlphaFoldDB" id="A0A0K6IGT6"/>
<feature type="domain" description="ANTAR" evidence="2">
    <location>
        <begin position="353"/>
        <end position="414"/>
    </location>
</feature>
<gene>
    <name evidence="3" type="ORF">Ga0061065_10188</name>
</gene>
<dbReference type="SMART" id="SM01012">
    <property type="entry name" value="ANTAR"/>
    <property type="match status" value="1"/>
</dbReference>
<dbReference type="STRING" id="1137284.GCA_001418205_00087"/>
<dbReference type="EMBL" id="CYHG01000001">
    <property type="protein sequence ID" value="CUB02256.1"/>
    <property type="molecule type" value="Genomic_DNA"/>
</dbReference>
<reference evidence="4" key="1">
    <citation type="submission" date="2015-08" db="EMBL/GenBank/DDBJ databases">
        <authorList>
            <person name="Varghese N."/>
        </authorList>
    </citation>
    <scope>NUCLEOTIDE SEQUENCE [LARGE SCALE GENOMIC DNA]</scope>
    <source>
        <strain evidence="4">JCM 18476</strain>
    </source>
</reference>
<protein>
    <submittedName>
        <fullName evidence="3">ANTAR domain/Nitrate and nitrite sensing</fullName>
    </submittedName>
</protein>
<dbReference type="Pfam" id="PF03861">
    <property type="entry name" value="ANTAR"/>
    <property type="match status" value="1"/>
</dbReference>
<dbReference type="Pfam" id="PF08376">
    <property type="entry name" value="NIT"/>
    <property type="match status" value="1"/>
</dbReference>
<dbReference type="InterPro" id="IPR005561">
    <property type="entry name" value="ANTAR"/>
</dbReference>
<evidence type="ECO:0000259" key="2">
    <source>
        <dbReference type="PROSITE" id="PS50921"/>
    </source>
</evidence>
<evidence type="ECO:0000313" key="3">
    <source>
        <dbReference type="EMBL" id="CUB02256.1"/>
    </source>
</evidence>
<dbReference type="InterPro" id="IPR036388">
    <property type="entry name" value="WH-like_DNA-bd_sf"/>
</dbReference>
<dbReference type="GO" id="GO:0003723">
    <property type="term" value="F:RNA binding"/>
    <property type="evidence" value="ECO:0007669"/>
    <property type="project" value="InterPro"/>
</dbReference>
<keyword evidence="4" id="KW-1185">Reference proteome</keyword>
<dbReference type="OrthoDB" id="9782798at2"/>
<dbReference type="SUPFAM" id="SSF52172">
    <property type="entry name" value="CheY-like"/>
    <property type="match status" value="1"/>
</dbReference>
<dbReference type="Proteomes" id="UP000182769">
    <property type="component" value="Unassembled WGS sequence"/>
</dbReference>
<proteinExistence type="predicted"/>
<evidence type="ECO:0000313" key="4">
    <source>
        <dbReference type="Proteomes" id="UP000182769"/>
    </source>
</evidence>
<accession>A0A0K6IGT6</accession>
<dbReference type="RefSeq" id="WP_055461242.1">
    <property type="nucleotide sequence ID" value="NZ_CYHG01000001.1"/>
</dbReference>
<dbReference type="InterPro" id="IPR011006">
    <property type="entry name" value="CheY-like_superfamily"/>
</dbReference>
<sequence>MKHTPSTEDFLLAAKQSEINALKQLMINSSLVVNVSELIHALQKERGLSNSYLVSEGKRLKQEREAELPATDQAISDFGLALQELDLKRCGSATIRLYNSLAYVMHSLDDLPAMRRQISRQEISATTNTKFFNHLIAGLLAVIFEAADVSNDPDITKVLVALFNFMQGKEYAGQERAWGVIGFTKGNFSNSAKEQIRALNEAQFGCFDIFNDFASILPSAQWRQLESADAAVEMERMRQMIVRFRPDDSLPSAIGEVWYQAATARIDGMQEIAYLITQELSKLCQDKVQQASEELRLHQEHLVTLGEYEAPPMSALTAMDAKSSQTTVAIGPGVNINLAHSLYELVQRQAEHLRKVSDELNNAKQTLNERKLIEKAKGILMTTQKVSEEAAYKQLRQAAMDGNKRIIDIAENIISVSSMLKAH</sequence>
<keyword evidence="1" id="KW-0175">Coiled coil</keyword>
<dbReference type="PROSITE" id="PS50921">
    <property type="entry name" value="ANTAR"/>
    <property type="match status" value="1"/>
</dbReference>
<dbReference type="Gene3D" id="1.10.10.10">
    <property type="entry name" value="Winged helix-like DNA-binding domain superfamily/Winged helix DNA-binding domain"/>
    <property type="match status" value="1"/>
</dbReference>
<organism evidence="3 4">
    <name type="scientific">Marinomonas fungiae</name>
    <dbReference type="NCBI Taxonomy" id="1137284"/>
    <lineage>
        <taxon>Bacteria</taxon>
        <taxon>Pseudomonadati</taxon>
        <taxon>Pseudomonadota</taxon>
        <taxon>Gammaproteobacteria</taxon>
        <taxon>Oceanospirillales</taxon>
        <taxon>Oceanospirillaceae</taxon>
        <taxon>Marinomonas</taxon>
    </lineage>
</organism>
<feature type="coiled-coil region" evidence="1">
    <location>
        <begin position="343"/>
        <end position="370"/>
    </location>
</feature>
<evidence type="ECO:0000256" key="1">
    <source>
        <dbReference type="SAM" id="Coils"/>
    </source>
</evidence>